<reference evidence="1" key="1">
    <citation type="submission" date="2019-08" db="EMBL/GenBank/DDBJ databases">
        <title>The genome of the North American firefly Photinus pyralis.</title>
        <authorList>
            <consortium name="Photinus pyralis genome working group"/>
            <person name="Fallon T.R."/>
            <person name="Sander Lower S.E."/>
            <person name="Weng J.-K."/>
        </authorList>
    </citation>
    <scope>NUCLEOTIDE SEQUENCE</scope>
    <source>
        <strain evidence="1">TRF0915ILg1</strain>
        <tissue evidence="1">Whole body</tissue>
    </source>
</reference>
<gene>
    <name evidence="1" type="ORF">ILUMI_19748</name>
</gene>
<protein>
    <recommendedName>
        <fullName evidence="3">Reverse transcriptase domain-containing protein</fullName>
    </recommendedName>
</protein>
<organism evidence="1 2">
    <name type="scientific">Ignelater luminosus</name>
    <name type="common">Cucubano</name>
    <name type="synonym">Pyrophorus luminosus</name>
    <dbReference type="NCBI Taxonomy" id="2038154"/>
    <lineage>
        <taxon>Eukaryota</taxon>
        <taxon>Metazoa</taxon>
        <taxon>Ecdysozoa</taxon>
        <taxon>Arthropoda</taxon>
        <taxon>Hexapoda</taxon>
        <taxon>Insecta</taxon>
        <taxon>Pterygota</taxon>
        <taxon>Neoptera</taxon>
        <taxon>Endopterygota</taxon>
        <taxon>Coleoptera</taxon>
        <taxon>Polyphaga</taxon>
        <taxon>Elateriformia</taxon>
        <taxon>Elateroidea</taxon>
        <taxon>Elateridae</taxon>
        <taxon>Agrypninae</taxon>
        <taxon>Pyrophorini</taxon>
        <taxon>Ignelater</taxon>
    </lineage>
</organism>
<keyword evidence="2" id="KW-1185">Reference proteome</keyword>
<comment type="caution">
    <text evidence="1">The sequence shown here is derived from an EMBL/GenBank/DDBJ whole genome shotgun (WGS) entry which is preliminary data.</text>
</comment>
<evidence type="ECO:0008006" key="3">
    <source>
        <dbReference type="Google" id="ProtNLM"/>
    </source>
</evidence>
<dbReference type="Proteomes" id="UP000801492">
    <property type="component" value="Unassembled WGS sequence"/>
</dbReference>
<evidence type="ECO:0000313" key="2">
    <source>
        <dbReference type="Proteomes" id="UP000801492"/>
    </source>
</evidence>
<dbReference type="AlphaFoldDB" id="A0A8K0FZK9"/>
<dbReference type="EMBL" id="VTPC01087726">
    <property type="protein sequence ID" value="KAF2886425.1"/>
    <property type="molecule type" value="Genomic_DNA"/>
</dbReference>
<sequence length="217" mass="24365">MVFTPSQLGDIRNCAQQVLTQYFQNEKNVDMFVAEVAHMVPLKLPQINVHSLIAHTDAFKNNVLSRVYDILATRIVNNILSATDDCKRTTLVFLDFSKAFDAVSHSLVTASLHFIDFDNDNNYLSDRLHYVKLEENKSGDSTASGGVSQGSILSLQNSIDLANKHSLVINPSKSHVLLFGRRKSPRIAIEHVNIQIKDTQLSVVDVSRNLRLNLRTY</sequence>
<proteinExistence type="predicted"/>
<accession>A0A8K0FZK9</accession>
<dbReference type="OrthoDB" id="416454at2759"/>
<name>A0A8K0FZK9_IGNLU</name>
<evidence type="ECO:0000313" key="1">
    <source>
        <dbReference type="EMBL" id="KAF2886425.1"/>
    </source>
</evidence>